<comment type="caution">
    <text evidence="6">The sequence shown here is derived from an EMBL/GenBank/DDBJ whole genome shotgun (WGS) entry which is preliminary data.</text>
</comment>
<accession>A0A367WZ82</accession>
<dbReference type="Proteomes" id="UP000252255">
    <property type="component" value="Unassembled WGS sequence"/>
</dbReference>
<keyword evidence="1 4" id="KW-0812">Transmembrane</keyword>
<feature type="transmembrane region" description="Helical" evidence="4">
    <location>
        <begin position="12"/>
        <end position="36"/>
    </location>
</feature>
<dbReference type="EMBL" id="JPWI01000004">
    <property type="protein sequence ID" value="RCK46753.1"/>
    <property type="molecule type" value="Genomic_DNA"/>
</dbReference>
<dbReference type="Pfam" id="PF07690">
    <property type="entry name" value="MFS_1"/>
    <property type="match status" value="1"/>
</dbReference>
<evidence type="ECO:0000313" key="6">
    <source>
        <dbReference type="EMBL" id="RCK46753.1"/>
    </source>
</evidence>
<feature type="domain" description="Major facilitator superfamily (MFS) profile" evidence="5">
    <location>
        <begin position="207"/>
        <end position="393"/>
    </location>
</feature>
<feature type="transmembrane region" description="Helical" evidence="4">
    <location>
        <begin position="164"/>
        <end position="187"/>
    </location>
</feature>
<feature type="transmembrane region" description="Helical" evidence="4">
    <location>
        <begin position="342"/>
        <end position="360"/>
    </location>
</feature>
<feature type="transmembrane region" description="Helical" evidence="4">
    <location>
        <begin position="208"/>
        <end position="228"/>
    </location>
</feature>
<dbReference type="InterPro" id="IPR011701">
    <property type="entry name" value="MFS"/>
</dbReference>
<feature type="transmembrane region" description="Helical" evidence="4">
    <location>
        <begin position="100"/>
        <end position="121"/>
    </location>
</feature>
<organism evidence="6 7">
    <name type="scientific">Thalassospira profundimaris</name>
    <dbReference type="NCBI Taxonomy" id="502049"/>
    <lineage>
        <taxon>Bacteria</taxon>
        <taxon>Pseudomonadati</taxon>
        <taxon>Pseudomonadota</taxon>
        <taxon>Alphaproteobacteria</taxon>
        <taxon>Rhodospirillales</taxon>
        <taxon>Thalassospiraceae</taxon>
        <taxon>Thalassospira</taxon>
    </lineage>
</organism>
<feature type="transmembrane region" description="Helical" evidence="4">
    <location>
        <begin position="299"/>
        <end position="321"/>
    </location>
</feature>
<feature type="transmembrane region" description="Helical" evidence="4">
    <location>
        <begin position="133"/>
        <end position="152"/>
    </location>
</feature>
<dbReference type="PANTHER" id="PTHR23534:SF1">
    <property type="entry name" value="MAJOR FACILITATOR SUPERFAMILY PROTEIN"/>
    <property type="match status" value="1"/>
</dbReference>
<dbReference type="PROSITE" id="PS50850">
    <property type="entry name" value="MFS"/>
    <property type="match status" value="1"/>
</dbReference>
<dbReference type="PANTHER" id="PTHR23534">
    <property type="entry name" value="MFS PERMEASE"/>
    <property type="match status" value="1"/>
</dbReference>
<dbReference type="InterPro" id="IPR036259">
    <property type="entry name" value="MFS_trans_sf"/>
</dbReference>
<feature type="transmembrane region" description="Helical" evidence="4">
    <location>
        <begin position="274"/>
        <end position="293"/>
    </location>
</feature>
<dbReference type="AlphaFoldDB" id="A0A367WZ82"/>
<evidence type="ECO:0000256" key="4">
    <source>
        <dbReference type="SAM" id="Phobius"/>
    </source>
</evidence>
<sequence length="393" mass="40574">MLLTNGSLRLLFIAQALYWSCSLIGITLTSLVGASMAPVVELATLPLGLLMLGNLLSVHPLSMLMQRYGRRAGLCLGAVCGVAGGLLLAAGIYIDEFWVVAIAPVLIGTYQASAMYYRYAALETVEAGLKGRAAALVVGGGVLAAIIAPEIASTSRDFLPVPFAGAYIALAGMAAIGAVLMAILPDGGVPARTGSSRAVMAELLRRPIIRGAIAVSAAGHGIMILVMTATPLAMKYCGFDIDVSSNVIRWHLIGMFLPAFLAGPMIDRFGPRRVASLGALMLGVSVGFAVTGISVSAFLISSFLLGVGWNMMLLAGTSMLGEGHDATERGHAQSLMELGNSVTATVASLASGALIAGAGWNPVNYGVIPVLGFAMILMWRGAVARRAVLQTQA</sequence>
<dbReference type="GO" id="GO:0022857">
    <property type="term" value="F:transmembrane transporter activity"/>
    <property type="evidence" value="ECO:0007669"/>
    <property type="project" value="InterPro"/>
</dbReference>
<feature type="transmembrane region" description="Helical" evidence="4">
    <location>
        <begin position="248"/>
        <end position="267"/>
    </location>
</feature>
<proteinExistence type="predicted"/>
<feature type="transmembrane region" description="Helical" evidence="4">
    <location>
        <begin position="42"/>
        <end position="61"/>
    </location>
</feature>
<feature type="transmembrane region" description="Helical" evidence="4">
    <location>
        <begin position="73"/>
        <end position="94"/>
    </location>
</feature>
<protein>
    <submittedName>
        <fullName evidence="6">MFS transporter</fullName>
    </submittedName>
</protein>
<dbReference type="InterPro" id="IPR020846">
    <property type="entry name" value="MFS_dom"/>
</dbReference>
<dbReference type="Gene3D" id="1.20.1250.20">
    <property type="entry name" value="MFS general substrate transporter like domains"/>
    <property type="match status" value="2"/>
</dbReference>
<keyword evidence="2 4" id="KW-1133">Transmembrane helix</keyword>
<gene>
    <name evidence="6" type="ORF">TH30_09195</name>
</gene>
<feature type="transmembrane region" description="Helical" evidence="4">
    <location>
        <begin position="366"/>
        <end position="383"/>
    </location>
</feature>
<keyword evidence="3 4" id="KW-0472">Membrane</keyword>
<name>A0A367WZ82_9PROT</name>
<evidence type="ECO:0000313" key="7">
    <source>
        <dbReference type="Proteomes" id="UP000252255"/>
    </source>
</evidence>
<evidence type="ECO:0000256" key="1">
    <source>
        <dbReference type="ARBA" id="ARBA00022692"/>
    </source>
</evidence>
<evidence type="ECO:0000256" key="3">
    <source>
        <dbReference type="ARBA" id="ARBA00023136"/>
    </source>
</evidence>
<evidence type="ECO:0000259" key="5">
    <source>
        <dbReference type="PROSITE" id="PS50850"/>
    </source>
</evidence>
<dbReference type="SUPFAM" id="SSF103473">
    <property type="entry name" value="MFS general substrate transporter"/>
    <property type="match status" value="1"/>
</dbReference>
<reference evidence="6 7" key="1">
    <citation type="submission" date="2014-07" db="EMBL/GenBank/DDBJ databases">
        <title>Draft genome sequence of Thalassospira profundimaris PR54-5.</title>
        <authorList>
            <person name="Lai Q."/>
            <person name="Shao Z."/>
        </authorList>
    </citation>
    <scope>NUCLEOTIDE SEQUENCE [LARGE SCALE GENOMIC DNA]</scope>
    <source>
        <strain evidence="6 7">PR54-5</strain>
    </source>
</reference>
<evidence type="ECO:0000256" key="2">
    <source>
        <dbReference type="ARBA" id="ARBA00022989"/>
    </source>
</evidence>